<dbReference type="Pfam" id="PF07282">
    <property type="entry name" value="Cas12f1-like_TNB"/>
    <property type="match status" value="1"/>
</dbReference>
<accession>J3JI43</accession>
<reference evidence="10 11" key="1">
    <citation type="journal article" date="2012" name="J. Bacteriol.">
        <title>Draft Genome Sequence of the Extremely Halophilic Archaeon Halogranum salarium B-1T.</title>
        <authorList>
            <person name="Kim K.K."/>
            <person name="Lee K.C."/>
            <person name="Lee J.S."/>
        </authorList>
    </citation>
    <scope>NUCLEOTIDE SEQUENCE [LARGE SCALE GENOMIC DNA]</scope>
    <source>
        <strain evidence="10 11">B-1</strain>
    </source>
</reference>
<dbReference type="OrthoDB" id="33505at2157"/>
<dbReference type="InterPro" id="IPR010095">
    <property type="entry name" value="Cas12f1-like_TNB"/>
</dbReference>
<feature type="domain" description="Probable transposase IS891/IS1136/IS1341" evidence="7">
    <location>
        <begin position="191"/>
        <end position="290"/>
    </location>
</feature>
<sequence>MEYSPRFRLLPTEKQREDLDWTRNTVRQVYNHGLYRFNQLDESEGTVKQRVRQVRDELPALKTWWTDLKDVYSKVLQTHIERIARNITNLGKLKAKGYNVGSLNWKKPREFRSFTYNQSGFKLDHKSGPNGRGKLRLSKIGWIPIRLHRDILESAEITEVTVKKEPTGAWYASFCIDVDEQDKPPVESLSMDDCVGIDLGVLNFIHDSNGVVVDRLDLPNDRERLEREQRALSRKEYESRNWGKQRRKVAKVHARMNEKKGDFKNKLAHYYTTHYKAVFLEDLNVRGMVEGQQNARNKAESGWRDLITIFQHHGKKNGCYVVTVNPENTTLDCASCGTSVYKPLWVREHSCPTCGFETDRDWNAALNVLSRGLKKLGVVHSEETPVETATAVSTDGGEYSSIVVDASRVTEAGSPVLKEATRSVAE</sequence>
<keyword evidence="5" id="KW-0238">DNA-binding</keyword>
<evidence type="ECO:0000313" key="10">
    <source>
        <dbReference type="EMBL" id="EJN61549.1"/>
    </source>
</evidence>
<comment type="similarity">
    <text evidence="1">In the C-terminal section; belongs to the transposase 35 family.</text>
</comment>
<dbReference type="InterPro" id="IPR021027">
    <property type="entry name" value="Transposase_put_HTH"/>
</dbReference>
<protein>
    <recommendedName>
        <fullName evidence="12">Transposase</fullName>
    </recommendedName>
</protein>
<evidence type="ECO:0000256" key="4">
    <source>
        <dbReference type="ARBA" id="ARBA00022833"/>
    </source>
</evidence>
<dbReference type="Pfam" id="PF12323">
    <property type="entry name" value="HTH_OrfB_IS605"/>
    <property type="match status" value="1"/>
</dbReference>
<keyword evidence="6" id="KW-0233">DNA recombination</keyword>
<evidence type="ECO:0000256" key="2">
    <source>
        <dbReference type="ARBA" id="ARBA00022578"/>
    </source>
</evidence>
<organism evidence="10 11">
    <name type="scientific">Halogranum salarium B-1</name>
    <dbReference type="NCBI Taxonomy" id="1210908"/>
    <lineage>
        <taxon>Archaea</taxon>
        <taxon>Methanobacteriati</taxon>
        <taxon>Methanobacteriota</taxon>
        <taxon>Stenosarchaea group</taxon>
        <taxon>Halobacteria</taxon>
        <taxon>Halobacteriales</taxon>
        <taxon>Haloferacaceae</taxon>
    </lineage>
</organism>
<evidence type="ECO:0000313" key="11">
    <source>
        <dbReference type="Proteomes" id="UP000007813"/>
    </source>
</evidence>
<keyword evidence="2" id="KW-0815">Transposition</keyword>
<dbReference type="eggNOG" id="arCOG00684">
    <property type="taxonomic scope" value="Archaea"/>
</dbReference>
<dbReference type="RefSeq" id="WP_009374624.1">
    <property type="nucleotide sequence ID" value="NZ_ALJD01000002.1"/>
</dbReference>
<dbReference type="Proteomes" id="UP000007813">
    <property type="component" value="Unassembled WGS sequence"/>
</dbReference>
<dbReference type="GO" id="GO:0003677">
    <property type="term" value="F:DNA binding"/>
    <property type="evidence" value="ECO:0007669"/>
    <property type="project" value="UniProtKB-KW"/>
</dbReference>
<proteinExistence type="inferred from homology"/>
<evidence type="ECO:0000259" key="7">
    <source>
        <dbReference type="Pfam" id="PF01385"/>
    </source>
</evidence>
<dbReference type="EMBL" id="ALJD01000002">
    <property type="protein sequence ID" value="EJN61549.1"/>
    <property type="molecule type" value="Genomic_DNA"/>
</dbReference>
<name>J3JI43_9EURY</name>
<evidence type="ECO:0000256" key="6">
    <source>
        <dbReference type="ARBA" id="ARBA00023172"/>
    </source>
</evidence>
<feature type="domain" description="Cas12f1-like TNB" evidence="8">
    <location>
        <begin position="303"/>
        <end position="368"/>
    </location>
</feature>
<evidence type="ECO:0000259" key="8">
    <source>
        <dbReference type="Pfam" id="PF07282"/>
    </source>
</evidence>
<dbReference type="Pfam" id="PF01385">
    <property type="entry name" value="OrfB_IS605"/>
    <property type="match status" value="1"/>
</dbReference>
<dbReference type="GO" id="GO:0046872">
    <property type="term" value="F:metal ion binding"/>
    <property type="evidence" value="ECO:0007669"/>
    <property type="project" value="UniProtKB-KW"/>
</dbReference>
<evidence type="ECO:0000256" key="5">
    <source>
        <dbReference type="ARBA" id="ARBA00023125"/>
    </source>
</evidence>
<keyword evidence="3" id="KW-0479">Metal-binding</keyword>
<gene>
    <name evidence="10" type="ORF">HSB1_05900</name>
</gene>
<dbReference type="AlphaFoldDB" id="J3JI43"/>
<evidence type="ECO:0000259" key="9">
    <source>
        <dbReference type="Pfam" id="PF12323"/>
    </source>
</evidence>
<dbReference type="GO" id="GO:0032196">
    <property type="term" value="P:transposition"/>
    <property type="evidence" value="ECO:0007669"/>
    <property type="project" value="UniProtKB-KW"/>
</dbReference>
<dbReference type="GO" id="GO:0006310">
    <property type="term" value="P:DNA recombination"/>
    <property type="evidence" value="ECO:0007669"/>
    <property type="project" value="UniProtKB-KW"/>
</dbReference>
<evidence type="ECO:0008006" key="12">
    <source>
        <dbReference type="Google" id="ProtNLM"/>
    </source>
</evidence>
<evidence type="ECO:0000256" key="1">
    <source>
        <dbReference type="ARBA" id="ARBA00008761"/>
    </source>
</evidence>
<feature type="domain" description="Transposase putative helix-turn-helix" evidence="9">
    <location>
        <begin position="6"/>
        <end position="34"/>
    </location>
</feature>
<dbReference type="PATRIC" id="fig|1210908.3.peg.561"/>
<dbReference type="InterPro" id="IPR001959">
    <property type="entry name" value="Transposase"/>
</dbReference>
<comment type="caution">
    <text evidence="10">The sequence shown here is derived from an EMBL/GenBank/DDBJ whole genome shotgun (WGS) entry which is preliminary data.</text>
</comment>
<keyword evidence="4" id="KW-0862">Zinc</keyword>
<evidence type="ECO:0000256" key="3">
    <source>
        <dbReference type="ARBA" id="ARBA00022723"/>
    </source>
</evidence>
<dbReference type="NCBIfam" id="NF040570">
    <property type="entry name" value="guided_TnpB"/>
    <property type="match status" value="1"/>
</dbReference>